<dbReference type="Proteomes" id="UP000675881">
    <property type="component" value="Chromosome 3"/>
</dbReference>
<feature type="region of interest" description="Disordered" evidence="2">
    <location>
        <begin position="84"/>
        <end position="117"/>
    </location>
</feature>
<accession>A0A7R8CQK8</accession>
<protein>
    <submittedName>
        <fullName evidence="3">OTUD6</fullName>
        <ecNumber evidence="3">3.4.19.12</ecNumber>
    </submittedName>
</protein>
<gene>
    <name evidence="3" type="ORF">LSAA_7813</name>
</gene>
<dbReference type="PROSITE" id="PS50802">
    <property type="entry name" value="OTU"/>
    <property type="match status" value="1"/>
</dbReference>
<dbReference type="EMBL" id="HG994582">
    <property type="protein sequence ID" value="CAF2896081.1"/>
    <property type="molecule type" value="Genomic_DNA"/>
</dbReference>
<dbReference type="CDD" id="cd22761">
    <property type="entry name" value="OTU_OTUD6"/>
    <property type="match status" value="1"/>
</dbReference>
<evidence type="ECO:0000256" key="1">
    <source>
        <dbReference type="ARBA" id="ARBA00022801"/>
    </source>
</evidence>
<proteinExistence type="predicted"/>
<dbReference type="OrthoDB" id="415023at2759"/>
<organism evidence="3 4">
    <name type="scientific">Lepeophtheirus salmonis</name>
    <name type="common">Salmon louse</name>
    <name type="synonym">Caligus salmonis</name>
    <dbReference type="NCBI Taxonomy" id="72036"/>
    <lineage>
        <taxon>Eukaryota</taxon>
        <taxon>Metazoa</taxon>
        <taxon>Ecdysozoa</taxon>
        <taxon>Arthropoda</taxon>
        <taxon>Crustacea</taxon>
        <taxon>Multicrustacea</taxon>
        <taxon>Hexanauplia</taxon>
        <taxon>Copepoda</taxon>
        <taxon>Siphonostomatoida</taxon>
        <taxon>Caligidae</taxon>
        <taxon>Lepeophtheirus</taxon>
    </lineage>
</organism>
<dbReference type="Gene3D" id="3.90.70.80">
    <property type="match status" value="1"/>
</dbReference>
<name>A0A7R8CQK8_LEPSM</name>
<dbReference type="PANTHER" id="PTHR12419:SF10">
    <property type="entry name" value="DEUBIQUITINASE OTUD6B"/>
    <property type="match status" value="1"/>
</dbReference>
<dbReference type="GO" id="GO:0004843">
    <property type="term" value="F:cysteine-type deubiquitinase activity"/>
    <property type="evidence" value="ECO:0007669"/>
    <property type="project" value="UniProtKB-EC"/>
</dbReference>
<dbReference type="InterPro" id="IPR050704">
    <property type="entry name" value="Peptidase_C85-like"/>
</dbReference>
<dbReference type="InterPro" id="IPR038765">
    <property type="entry name" value="Papain-like_cys_pep_sf"/>
</dbReference>
<dbReference type="AlphaFoldDB" id="A0A7R8CQK8"/>
<keyword evidence="1 3" id="KW-0378">Hydrolase</keyword>
<keyword evidence="4" id="KW-1185">Reference proteome</keyword>
<reference evidence="3" key="1">
    <citation type="submission" date="2021-02" db="EMBL/GenBank/DDBJ databases">
        <authorList>
            <person name="Bekaert M."/>
        </authorList>
    </citation>
    <scope>NUCLEOTIDE SEQUENCE</scope>
    <source>
        <strain evidence="3">IoA-00</strain>
    </source>
</reference>
<evidence type="ECO:0000256" key="2">
    <source>
        <dbReference type="SAM" id="MobiDB-lite"/>
    </source>
</evidence>
<sequence>MTSIQDHEEPELSPLEKIKKKHRKEKKELQAQIQSIKKCASKGDKKKKKESLEEITQLEKDLELKHSNELQLVKETDESILEEISTPEAAPAPGVNPKMSKAQKKRKEKERKEKDREEEIKLAAEMNQLGVRQVEIDKLKDILSNRGLRLKDIPADGDCMFSAIADQVRGQTVKSLRLSAAKRLRESMTEVLPFLTNANGKILSPTEFETYCSDLESKSDIWGGQVELNALSHVLERQIEVIQAEGTPILLGEDYEDIVILAYHRHMYGLGEHYNSINYIINTNIRIDELVINRKLSYTYT</sequence>
<dbReference type="InterPro" id="IPR049772">
    <property type="entry name" value="OTU_OTUD6"/>
</dbReference>
<dbReference type="SUPFAM" id="SSF54001">
    <property type="entry name" value="Cysteine proteinases"/>
    <property type="match status" value="1"/>
</dbReference>
<dbReference type="EC" id="3.4.19.12" evidence="3"/>
<evidence type="ECO:0000313" key="3">
    <source>
        <dbReference type="EMBL" id="CAF2896081.1"/>
    </source>
</evidence>
<dbReference type="GO" id="GO:0016579">
    <property type="term" value="P:protein deubiquitination"/>
    <property type="evidence" value="ECO:0007669"/>
    <property type="project" value="TreeGrafter"/>
</dbReference>
<evidence type="ECO:0000313" key="4">
    <source>
        <dbReference type="Proteomes" id="UP000675881"/>
    </source>
</evidence>
<feature type="region of interest" description="Disordered" evidence="2">
    <location>
        <begin position="1"/>
        <end position="49"/>
    </location>
</feature>
<dbReference type="InterPro" id="IPR003323">
    <property type="entry name" value="OTU_dom"/>
</dbReference>
<dbReference type="PANTHER" id="PTHR12419">
    <property type="entry name" value="OTU DOMAIN CONTAINING PROTEIN"/>
    <property type="match status" value="1"/>
</dbReference>
<dbReference type="Pfam" id="PF02338">
    <property type="entry name" value="OTU"/>
    <property type="match status" value="1"/>
</dbReference>